<dbReference type="Gene3D" id="2.40.50.1020">
    <property type="entry name" value="LytTr DNA-binding domain"/>
    <property type="match status" value="1"/>
</dbReference>
<dbReference type="PROSITE" id="PS50930">
    <property type="entry name" value="HTH_LYTTR"/>
    <property type="match status" value="1"/>
</dbReference>
<dbReference type="InterPro" id="IPR007492">
    <property type="entry name" value="LytTR_DNA-bd_dom"/>
</dbReference>
<evidence type="ECO:0000259" key="2">
    <source>
        <dbReference type="PROSITE" id="PS50110"/>
    </source>
</evidence>
<dbReference type="Proteomes" id="UP000011705">
    <property type="component" value="Chromosome"/>
</dbReference>
<evidence type="ECO:0000256" key="1">
    <source>
        <dbReference type="PROSITE-ProRule" id="PRU00169"/>
    </source>
</evidence>
<dbReference type="PROSITE" id="PS50110">
    <property type="entry name" value="RESPONSE_REGULATORY"/>
    <property type="match status" value="1"/>
</dbReference>
<protein>
    <recommendedName>
        <fullName evidence="5">Response regulatory domain-containing protein</fullName>
    </recommendedName>
</protein>
<dbReference type="AlphaFoldDB" id="A0A0E2E3Q9"/>
<dbReference type="Gene3D" id="3.40.50.2300">
    <property type="match status" value="1"/>
</dbReference>
<dbReference type="SMART" id="SM00448">
    <property type="entry name" value="REC"/>
    <property type="match status" value="1"/>
</dbReference>
<feature type="domain" description="Response regulatory" evidence="2">
    <location>
        <begin position="3"/>
        <end position="122"/>
    </location>
</feature>
<evidence type="ECO:0000313" key="4">
    <source>
        <dbReference type="EMBL" id="EMB33105.1"/>
    </source>
</evidence>
<dbReference type="PATRIC" id="fig|999432.5.peg.1521"/>
<feature type="domain" description="HTH LytTR-type" evidence="3">
    <location>
        <begin position="133"/>
        <end position="232"/>
    </location>
</feature>
<organism evidence="4">
    <name type="scientific">Treponema denticola H-22</name>
    <dbReference type="NCBI Taxonomy" id="999432"/>
    <lineage>
        <taxon>Bacteria</taxon>
        <taxon>Pseudomonadati</taxon>
        <taxon>Spirochaetota</taxon>
        <taxon>Spirochaetia</taxon>
        <taxon>Spirochaetales</taxon>
        <taxon>Treponemataceae</taxon>
        <taxon>Treponema</taxon>
    </lineage>
</organism>
<dbReference type="SUPFAM" id="SSF52172">
    <property type="entry name" value="CheY-like"/>
    <property type="match status" value="1"/>
</dbReference>
<dbReference type="GO" id="GO:0003677">
    <property type="term" value="F:DNA binding"/>
    <property type="evidence" value="ECO:0007669"/>
    <property type="project" value="InterPro"/>
</dbReference>
<keyword evidence="1" id="KW-0597">Phosphoprotein</keyword>
<dbReference type="Pfam" id="PF00072">
    <property type="entry name" value="Response_reg"/>
    <property type="match status" value="1"/>
</dbReference>
<dbReference type="Pfam" id="PF04397">
    <property type="entry name" value="LytTR"/>
    <property type="match status" value="1"/>
</dbReference>
<sequence>MLKIAVIEDNEVQSRLLKDYANEWANKNSLLPEIKLFSSGEQFWFEFEELSDIDIILLDIQMSRISGIELAKKIRKTRNDAVIIFITGIPDYMQEGYDVEALHYLLKPVKKEKLFDCLDRALKKQDKVKEENFVFSCEGRLITLKQSEIVFIESISHNLKIKTLKSEYITRMNLLEAEEKLNSKLFVKTHRAFIANLMHIRQLQKDKAVLVDNTLIPISRREYKNVNTLFIGFFTQGES</sequence>
<gene>
    <name evidence="4" type="ORF">HMPREF9726_01466</name>
</gene>
<reference evidence="4" key="1">
    <citation type="submission" date="2012-01" db="EMBL/GenBank/DDBJ databases">
        <title>The Genome Sequence of Treponema denticola H-22.</title>
        <authorList>
            <consortium name="The Broad Institute Genome Sequencing Platform"/>
            <person name="Earl A."/>
            <person name="Ward D."/>
            <person name="Feldgarden M."/>
            <person name="Gevers D."/>
            <person name="Blanton J.M."/>
            <person name="Fenno C.J."/>
            <person name="Baranova O.V."/>
            <person name="Mathney J."/>
            <person name="Dewhirst F.E."/>
            <person name="Izard J."/>
            <person name="Young S.K."/>
            <person name="Zeng Q."/>
            <person name="Gargeya S."/>
            <person name="Fitzgerald M."/>
            <person name="Haas B."/>
            <person name="Abouelleil A."/>
            <person name="Alvarado L."/>
            <person name="Arachchi H.M."/>
            <person name="Berlin A."/>
            <person name="Chapman S.B."/>
            <person name="Gearin G."/>
            <person name="Goldberg J."/>
            <person name="Griggs A."/>
            <person name="Gujja S."/>
            <person name="Hansen M."/>
            <person name="Heiman D."/>
            <person name="Howarth C."/>
            <person name="Larimer J."/>
            <person name="Lui A."/>
            <person name="MacDonald P.J.P."/>
            <person name="McCowen C."/>
            <person name="Montmayeur A."/>
            <person name="Murphy C."/>
            <person name="Neiman D."/>
            <person name="Pearson M."/>
            <person name="Priest M."/>
            <person name="Roberts A."/>
            <person name="Saif S."/>
            <person name="Shea T."/>
            <person name="Sisk P."/>
            <person name="Stolte C."/>
            <person name="Sykes S."/>
            <person name="Wortman J."/>
            <person name="Nusbaum C."/>
            <person name="Birren B."/>
        </authorList>
    </citation>
    <scope>NUCLEOTIDE SEQUENCE [LARGE SCALE GENOMIC DNA]</scope>
    <source>
        <strain evidence="4">H-22</strain>
    </source>
</reference>
<evidence type="ECO:0008006" key="5">
    <source>
        <dbReference type="Google" id="ProtNLM"/>
    </source>
</evidence>
<dbReference type="PANTHER" id="PTHR37299:SF1">
    <property type="entry name" value="STAGE 0 SPORULATION PROTEIN A HOMOLOG"/>
    <property type="match status" value="1"/>
</dbReference>
<comment type="caution">
    <text evidence="4">The sequence shown here is derived from an EMBL/GenBank/DDBJ whole genome shotgun (WGS) entry which is preliminary data.</text>
</comment>
<dbReference type="PANTHER" id="PTHR37299">
    <property type="entry name" value="TRANSCRIPTIONAL REGULATOR-RELATED"/>
    <property type="match status" value="1"/>
</dbReference>
<dbReference type="RefSeq" id="WP_002684578.1">
    <property type="nucleotide sequence ID" value="NZ_CM001795.1"/>
</dbReference>
<dbReference type="InterPro" id="IPR046947">
    <property type="entry name" value="LytR-like"/>
</dbReference>
<name>A0A0E2E3Q9_TREDN</name>
<evidence type="ECO:0000259" key="3">
    <source>
        <dbReference type="PROSITE" id="PS50930"/>
    </source>
</evidence>
<feature type="modified residue" description="4-aspartylphosphate" evidence="1">
    <location>
        <position position="59"/>
    </location>
</feature>
<dbReference type="SMART" id="SM00850">
    <property type="entry name" value="LytTR"/>
    <property type="match status" value="1"/>
</dbReference>
<dbReference type="InterPro" id="IPR001789">
    <property type="entry name" value="Sig_transdc_resp-reg_receiver"/>
</dbReference>
<dbReference type="EMBL" id="AGDV01000012">
    <property type="protein sequence ID" value="EMB33105.1"/>
    <property type="molecule type" value="Genomic_DNA"/>
</dbReference>
<proteinExistence type="predicted"/>
<accession>A0A0E2E3Q9</accession>
<dbReference type="GO" id="GO:0000156">
    <property type="term" value="F:phosphorelay response regulator activity"/>
    <property type="evidence" value="ECO:0007669"/>
    <property type="project" value="InterPro"/>
</dbReference>
<dbReference type="InterPro" id="IPR011006">
    <property type="entry name" value="CheY-like_superfamily"/>
</dbReference>
<dbReference type="HOGENOM" id="CLU_000445_14_2_12"/>